<sequence>MASSLMHYAITDKILQLFPMHDGARLRFGAVLPDASVNKRKTHFRIYNEKLGIRLYDLESYRAQFGERMQKDDLYLGYYLHLIEDALYRKTLYDTFGWNPYTPESTVRMHHDYTLLNRHFIQKYNIRDDLAVPENFTQEPIFAFEPFDAESLLRSIHQNFVPAPADAPYFFTAAMADTYIEDAVRLCTAELDRFHSGKTLLSAEDFTWMPPENNKNF</sequence>
<dbReference type="AlphaFoldDB" id="A0AAE3AJM4"/>
<gene>
    <name evidence="1" type="ORF">LKD31_11820</name>
</gene>
<proteinExistence type="predicted"/>
<dbReference type="RefSeq" id="WP_308449853.1">
    <property type="nucleotide sequence ID" value="NZ_JAJEQC010000013.1"/>
</dbReference>
<dbReference type="EMBL" id="JAJEQC010000013">
    <property type="protein sequence ID" value="MCC2137692.1"/>
    <property type="molecule type" value="Genomic_DNA"/>
</dbReference>
<dbReference type="Proteomes" id="UP001199424">
    <property type="component" value="Unassembled WGS sequence"/>
</dbReference>
<evidence type="ECO:0000313" key="2">
    <source>
        <dbReference type="Proteomes" id="UP001199424"/>
    </source>
</evidence>
<accession>A0AAE3AJM4</accession>
<protein>
    <recommendedName>
        <fullName evidence="3">Phospholipase C/D domain-containing protein</fullName>
    </recommendedName>
</protein>
<keyword evidence="2" id="KW-1185">Reference proteome</keyword>
<reference evidence="1" key="1">
    <citation type="submission" date="2021-10" db="EMBL/GenBank/DDBJ databases">
        <title>Anaerobic single-cell dispensing facilitates the cultivation of human gut bacteria.</title>
        <authorList>
            <person name="Afrizal A."/>
        </authorList>
    </citation>
    <scope>NUCLEOTIDE SEQUENCE</scope>
    <source>
        <strain evidence="1">CLA-AA-H250</strain>
    </source>
</reference>
<comment type="caution">
    <text evidence="1">The sequence shown here is derived from an EMBL/GenBank/DDBJ whole genome shotgun (WGS) entry which is preliminary data.</text>
</comment>
<evidence type="ECO:0000313" key="1">
    <source>
        <dbReference type="EMBL" id="MCC2137692.1"/>
    </source>
</evidence>
<organism evidence="1 2">
    <name type="scientific">Hominenteromicrobium mulieris</name>
    <dbReference type="NCBI Taxonomy" id="2885357"/>
    <lineage>
        <taxon>Bacteria</taxon>
        <taxon>Bacillati</taxon>
        <taxon>Bacillota</taxon>
        <taxon>Clostridia</taxon>
        <taxon>Eubacteriales</taxon>
        <taxon>Oscillospiraceae</taxon>
        <taxon>Hominenteromicrobium</taxon>
    </lineage>
</organism>
<name>A0AAE3AJM4_9FIRM</name>
<evidence type="ECO:0008006" key="3">
    <source>
        <dbReference type="Google" id="ProtNLM"/>
    </source>
</evidence>